<dbReference type="EC" id="5.4.99.27" evidence="13"/>
<dbReference type="Proteomes" id="UP000184268">
    <property type="component" value="Unassembled WGS sequence"/>
</dbReference>
<dbReference type="GO" id="GO:0046872">
    <property type="term" value="F:metal ion binding"/>
    <property type="evidence" value="ECO:0007669"/>
    <property type="project" value="UniProtKB-UniRule"/>
</dbReference>
<dbReference type="SUPFAM" id="SSF55120">
    <property type="entry name" value="Pseudouridine synthase"/>
    <property type="match status" value="1"/>
</dbReference>
<dbReference type="PROSITE" id="PS50984">
    <property type="entry name" value="TRUD"/>
    <property type="match status" value="1"/>
</dbReference>
<evidence type="ECO:0000313" key="16">
    <source>
        <dbReference type="EMBL" id="SHI27606.1"/>
    </source>
</evidence>
<dbReference type="GO" id="GO:0003723">
    <property type="term" value="F:RNA binding"/>
    <property type="evidence" value="ECO:0007669"/>
    <property type="project" value="InterPro"/>
</dbReference>
<keyword evidence="7 13" id="KW-0819">tRNA processing</keyword>
<feature type="domain" description="TRUD" evidence="15">
    <location>
        <begin position="156"/>
        <end position="302"/>
    </location>
</feature>
<dbReference type="NCBIfam" id="NF001490">
    <property type="entry name" value="PRK00346.1-4"/>
    <property type="match status" value="1"/>
</dbReference>
<dbReference type="NCBIfam" id="NF001489">
    <property type="entry name" value="PRK00346.1-3"/>
    <property type="match status" value="1"/>
</dbReference>
<dbReference type="InterPro" id="IPR050170">
    <property type="entry name" value="TruD_pseudoU_synthase"/>
</dbReference>
<dbReference type="NCBIfam" id="TIGR00087">
    <property type="entry name" value="surE"/>
    <property type="match status" value="1"/>
</dbReference>
<evidence type="ECO:0000256" key="7">
    <source>
        <dbReference type="ARBA" id="ARBA00022694"/>
    </source>
</evidence>
<evidence type="ECO:0000259" key="15">
    <source>
        <dbReference type="PROSITE" id="PS50984"/>
    </source>
</evidence>
<dbReference type="GO" id="GO:0000166">
    <property type="term" value="F:nucleotide binding"/>
    <property type="evidence" value="ECO:0007669"/>
    <property type="project" value="UniProtKB-KW"/>
</dbReference>
<comment type="catalytic activity">
    <reaction evidence="13">
        <text>uridine(13) in tRNA = pseudouridine(13) in tRNA</text>
        <dbReference type="Rhea" id="RHEA:42540"/>
        <dbReference type="Rhea" id="RHEA-COMP:10105"/>
        <dbReference type="Rhea" id="RHEA-COMP:10106"/>
        <dbReference type="ChEBI" id="CHEBI:65314"/>
        <dbReference type="ChEBI" id="CHEBI:65315"/>
        <dbReference type="EC" id="5.4.99.27"/>
    </reaction>
</comment>
<comment type="function">
    <text evidence="13">Responsible for synthesis of pseudouridine from uracil-13 in transfer RNAs.</text>
</comment>
<dbReference type="CDD" id="cd02575">
    <property type="entry name" value="PseudoU_synth_EcTruD"/>
    <property type="match status" value="1"/>
</dbReference>
<dbReference type="SUPFAM" id="SSF64167">
    <property type="entry name" value="SurE-like"/>
    <property type="match status" value="1"/>
</dbReference>
<dbReference type="HAMAP" id="MF_00060">
    <property type="entry name" value="SurE"/>
    <property type="match status" value="1"/>
</dbReference>
<feature type="binding site" evidence="12">
    <location>
        <position position="422"/>
    </location>
    <ligand>
        <name>a divalent metal cation</name>
        <dbReference type="ChEBI" id="CHEBI:60240"/>
    </ligand>
</feature>
<evidence type="ECO:0000256" key="12">
    <source>
        <dbReference type="HAMAP-Rule" id="MF_00060"/>
    </source>
</evidence>
<keyword evidence="17" id="KW-1185">Reference proteome</keyword>
<comment type="catalytic activity">
    <reaction evidence="1 12">
        <text>a ribonucleoside 5'-phosphate + H2O = a ribonucleoside + phosphate</text>
        <dbReference type="Rhea" id="RHEA:12484"/>
        <dbReference type="ChEBI" id="CHEBI:15377"/>
        <dbReference type="ChEBI" id="CHEBI:18254"/>
        <dbReference type="ChEBI" id="CHEBI:43474"/>
        <dbReference type="ChEBI" id="CHEBI:58043"/>
        <dbReference type="EC" id="3.1.3.5"/>
    </reaction>
</comment>
<organism evidence="16 17">
    <name type="scientific">Ferrimonas marina</name>
    <dbReference type="NCBI Taxonomy" id="299255"/>
    <lineage>
        <taxon>Bacteria</taxon>
        <taxon>Pseudomonadati</taxon>
        <taxon>Pseudomonadota</taxon>
        <taxon>Gammaproteobacteria</taxon>
        <taxon>Alteromonadales</taxon>
        <taxon>Ferrimonadaceae</taxon>
        <taxon>Ferrimonas</taxon>
    </lineage>
</organism>
<evidence type="ECO:0000256" key="3">
    <source>
        <dbReference type="ARBA" id="ARBA00004496"/>
    </source>
</evidence>
<feature type="binding site" evidence="12">
    <location>
        <position position="505"/>
    </location>
    <ligand>
        <name>a divalent metal cation</name>
        <dbReference type="ChEBI" id="CHEBI:60240"/>
    </ligand>
</feature>
<dbReference type="PANTHER" id="PTHR47811">
    <property type="entry name" value="TRNA PSEUDOURIDINE SYNTHASE D"/>
    <property type="match status" value="1"/>
</dbReference>
<evidence type="ECO:0000256" key="2">
    <source>
        <dbReference type="ARBA" id="ARBA00001946"/>
    </source>
</evidence>
<feature type="active site" description="Nucleophile" evidence="13">
    <location>
        <position position="82"/>
    </location>
</feature>
<keyword evidence="11 13" id="KW-0413">Isomerase</keyword>
<comment type="similarity">
    <text evidence="5 12">Belongs to the SurE nucleotidase family.</text>
</comment>
<dbReference type="GO" id="GO:0005829">
    <property type="term" value="C:cytosol"/>
    <property type="evidence" value="ECO:0007669"/>
    <property type="project" value="TreeGrafter"/>
</dbReference>
<keyword evidence="9 12" id="KW-0547">Nucleotide-binding</keyword>
<evidence type="ECO:0000256" key="6">
    <source>
        <dbReference type="ARBA" id="ARBA00022490"/>
    </source>
</evidence>
<dbReference type="GO" id="GO:0031119">
    <property type="term" value="P:tRNA pseudouridine synthesis"/>
    <property type="evidence" value="ECO:0007669"/>
    <property type="project" value="UniProtKB-UniRule"/>
</dbReference>
<keyword evidence="6 12" id="KW-0963">Cytoplasm</keyword>
<dbReference type="Gene3D" id="3.30.2350.20">
    <property type="entry name" value="TruD, catalytic domain"/>
    <property type="match status" value="1"/>
</dbReference>
<dbReference type="PROSITE" id="PS01268">
    <property type="entry name" value="UPF0024"/>
    <property type="match status" value="1"/>
</dbReference>
<evidence type="ECO:0000256" key="13">
    <source>
        <dbReference type="HAMAP-Rule" id="MF_01082"/>
    </source>
</evidence>
<dbReference type="GO" id="GO:0008253">
    <property type="term" value="F:5'-nucleotidase activity"/>
    <property type="evidence" value="ECO:0007669"/>
    <property type="project" value="UniProtKB-UniRule"/>
</dbReference>
<feature type="binding site" evidence="12">
    <location>
        <position position="423"/>
    </location>
    <ligand>
        <name>a divalent metal cation</name>
        <dbReference type="ChEBI" id="CHEBI:60240"/>
    </ligand>
</feature>
<protein>
    <recommendedName>
        <fullName evidence="12 13">Multifunctional fusion protein</fullName>
    </recommendedName>
    <domain>
        <recommendedName>
            <fullName evidence="13">tRNA pseudouridine synthase D</fullName>
            <ecNumber evidence="13">5.4.99.27</ecNumber>
        </recommendedName>
        <alternativeName>
            <fullName evidence="13">tRNA pseudouridine(13) synthase</fullName>
        </alternativeName>
        <alternativeName>
            <fullName evidence="13">tRNA pseudouridylate synthase D</fullName>
        </alternativeName>
        <alternativeName>
            <fullName evidence="13">tRNA-uridine isomerase D</fullName>
        </alternativeName>
    </domain>
    <domain>
        <recommendedName>
            <fullName evidence="12">5'-nucleotidase SurE</fullName>
            <ecNumber evidence="12">3.1.3.5</ecNumber>
        </recommendedName>
        <alternativeName>
            <fullName evidence="12">Nucleoside 5'-monophosphate phosphohydrolase</fullName>
        </alternativeName>
    </domain>
</protein>
<comment type="subcellular location">
    <subcellularLocation>
        <location evidence="3 12">Cytoplasm</location>
    </subcellularLocation>
</comment>
<evidence type="ECO:0000256" key="4">
    <source>
        <dbReference type="ARBA" id="ARBA00007953"/>
    </source>
</evidence>
<proteinExistence type="inferred from homology"/>
<dbReference type="EC" id="3.1.3.5" evidence="12"/>
<dbReference type="InterPro" id="IPR036523">
    <property type="entry name" value="SurE-like_sf"/>
</dbReference>
<dbReference type="Pfam" id="PF01142">
    <property type="entry name" value="TruD"/>
    <property type="match status" value="2"/>
</dbReference>
<dbReference type="InterPro" id="IPR020103">
    <property type="entry name" value="PsdUridine_synth_cat_dom_sf"/>
</dbReference>
<feature type="region of interest" description="Disordered" evidence="14">
    <location>
        <begin position="348"/>
        <end position="380"/>
    </location>
</feature>
<dbReference type="GO" id="GO:0160150">
    <property type="term" value="F:tRNA pseudouridine(13) synthase activity"/>
    <property type="evidence" value="ECO:0007669"/>
    <property type="project" value="UniProtKB-EC"/>
</dbReference>
<evidence type="ECO:0000256" key="11">
    <source>
        <dbReference type="ARBA" id="ARBA00023235"/>
    </source>
</evidence>
<keyword evidence="10 12" id="KW-0378">Hydrolase</keyword>
<feature type="binding site" evidence="12">
    <location>
        <position position="453"/>
    </location>
    <ligand>
        <name>a divalent metal cation</name>
        <dbReference type="ChEBI" id="CHEBI:60240"/>
    </ligand>
</feature>
<dbReference type="InterPro" id="IPR042214">
    <property type="entry name" value="TruD_catalytic"/>
</dbReference>
<dbReference type="InterPro" id="IPR043165">
    <property type="entry name" value="TruD_insert_sf"/>
</dbReference>
<evidence type="ECO:0000256" key="9">
    <source>
        <dbReference type="ARBA" id="ARBA00022741"/>
    </source>
</evidence>
<sequence>MSDLTLPQWHYLYGRPQHRGVIRAEPDHFQVSEVLPFRPDGEGENHLVHIEKRGLTTHQVAKTLAQFAGVPQRDVSWAGLKDKHGVTRQWLCVRIPGKVEPPWSELNNDQLTVLEASRHRKKLRPGNLLANRFRLAISGVEEMSGLAERLAIIQPGVPNYYGEQRFGHNGMNVTRAVEMFEGRKVKDRNKRSIYLSAARSFLFNQVVSARLAHSGLAPMAGDPLMLAGSNSFFIADPVTEEHRERLASGDIGLSGPLFGDPDGGAAGEAGRYEQQILDAWPQLLSGLQSARMQPERRRMLLRPEGVRHWVEQDLFWVEFLLPAGAFATSVLRELVDYRDAQAFDPDAVREREVPAQASEDDAVREREVSAQASEDDAVPVASGREAIMPESAPEPQAPEQVVDEQPKTDDNGRVMKILVSNDDGVHAPGIRALSEALSAVAEVVTVAPDRNCSGASNSLTLTNPLRIQQLDNGYIQVNGTPTDCVHLAVRELVEQEPDLVVSGINAGANLGDDTLYSGTVAAAMEGRHLGLPTIAVSLVGRAEQHYDSAAAITAQIVEGLMRSPLPKDQILNINVPDLPLDQIKGIKVTRLGARHKAEGMVRTTDPAGRTIFWLGPPGEEEDSGPGTDFHAVAQGYVSITPLKVDLTAHDQLERLEGWVKQL</sequence>
<dbReference type="InterPro" id="IPR001656">
    <property type="entry name" value="PsdUridine_synth_TruD"/>
</dbReference>
<reference evidence="16 17" key="1">
    <citation type="submission" date="2016-11" db="EMBL/GenBank/DDBJ databases">
        <authorList>
            <person name="Jaros S."/>
            <person name="Januszkiewicz K."/>
            <person name="Wedrychowicz H."/>
        </authorList>
    </citation>
    <scope>NUCLEOTIDE SEQUENCE [LARGE SCALE GENOMIC DNA]</scope>
    <source>
        <strain evidence="16 17">DSM 16917</strain>
    </source>
</reference>
<comment type="cofactor">
    <cofactor evidence="12">
        <name>a divalent metal cation</name>
        <dbReference type="ChEBI" id="CHEBI:60240"/>
    </cofactor>
    <text evidence="12">Binds 1 divalent metal cation per subunit.</text>
</comment>
<dbReference type="InterPro" id="IPR011760">
    <property type="entry name" value="PsdUridine_synth_TruD_insert"/>
</dbReference>
<dbReference type="FunFam" id="3.40.1210.10:FF:000001">
    <property type="entry name" value="5'/3'-nucleotidase SurE"/>
    <property type="match status" value="1"/>
</dbReference>
<gene>
    <name evidence="13" type="primary">truD</name>
    <name evidence="12" type="synonym">surE</name>
    <name evidence="16" type="ORF">SAMN02745129_0574</name>
</gene>
<dbReference type="InterPro" id="IPR030048">
    <property type="entry name" value="SurE"/>
</dbReference>
<dbReference type="EMBL" id="FQXG01000016">
    <property type="protein sequence ID" value="SHI27606.1"/>
    <property type="molecule type" value="Genomic_DNA"/>
</dbReference>
<evidence type="ECO:0000256" key="8">
    <source>
        <dbReference type="ARBA" id="ARBA00022723"/>
    </source>
</evidence>
<comment type="similarity">
    <text evidence="4 13">Belongs to the pseudouridine synthase TruD family.</text>
</comment>
<evidence type="ECO:0000313" key="17">
    <source>
        <dbReference type="Proteomes" id="UP000184268"/>
    </source>
</evidence>
<dbReference type="PANTHER" id="PTHR47811:SF1">
    <property type="entry name" value="TRNA PSEUDOURIDINE SYNTHASE D"/>
    <property type="match status" value="1"/>
</dbReference>
<name>A0A1M5ZU20_9GAMM</name>
<comment type="cofactor">
    <cofactor evidence="2">
        <name>Mg(2+)</name>
        <dbReference type="ChEBI" id="CHEBI:18420"/>
    </cofactor>
</comment>
<accession>A0A1M5ZU20</accession>
<dbReference type="Gene3D" id="3.30.2340.10">
    <property type="entry name" value="TruD, insertion domain"/>
    <property type="match status" value="1"/>
</dbReference>
<evidence type="ECO:0000256" key="5">
    <source>
        <dbReference type="ARBA" id="ARBA00011062"/>
    </source>
</evidence>
<dbReference type="Gene3D" id="3.40.1210.10">
    <property type="entry name" value="Survival protein SurE-like phosphatase/nucleotidase"/>
    <property type="match status" value="1"/>
</dbReference>
<evidence type="ECO:0000256" key="14">
    <source>
        <dbReference type="SAM" id="MobiDB-lite"/>
    </source>
</evidence>
<evidence type="ECO:0000256" key="1">
    <source>
        <dbReference type="ARBA" id="ARBA00000815"/>
    </source>
</evidence>
<dbReference type="Pfam" id="PF01975">
    <property type="entry name" value="SurE"/>
    <property type="match status" value="1"/>
</dbReference>
<dbReference type="AlphaFoldDB" id="A0A1M5ZU20"/>
<dbReference type="STRING" id="299255.SAMN02745129_0574"/>
<dbReference type="InterPro" id="IPR020119">
    <property type="entry name" value="PsdUridine_synth_TruD_CS"/>
</dbReference>
<comment type="function">
    <text evidence="12">Nucleotidase that shows phosphatase activity on nucleoside 5'-monophosphates.</text>
</comment>
<dbReference type="InterPro" id="IPR002828">
    <property type="entry name" value="SurE-like_Pase/nucleotidase"/>
</dbReference>
<dbReference type="HAMAP" id="MF_01082">
    <property type="entry name" value="TruD"/>
    <property type="match status" value="1"/>
</dbReference>
<keyword evidence="8 12" id="KW-0479">Metal-binding</keyword>
<evidence type="ECO:0000256" key="10">
    <source>
        <dbReference type="ARBA" id="ARBA00022801"/>
    </source>
</evidence>